<feature type="coiled-coil region" evidence="1">
    <location>
        <begin position="740"/>
        <end position="793"/>
    </location>
</feature>
<evidence type="ECO:0000256" key="2">
    <source>
        <dbReference type="SAM" id="MobiDB-lite"/>
    </source>
</evidence>
<evidence type="ECO:0000259" key="3">
    <source>
        <dbReference type="PROSITE" id="PS51192"/>
    </source>
</evidence>
<dbReference type="EMBL" id="MN740968">
    <property type="protein sequence ID" value="QHU20362.1"/>
    <property type="molecule type" value="Genomic_DNA"/>
</dbReference>
<evidence type="ECO:0000256" key="1">
    <source>
        <dbReference type="SAM" id="Coils"/>
    </source>
</evidence>
<dbReference type="SMART" id="SM00490">
    <property type="entry name" value="HELICc"/>
    <property type="match status" value="1"/>
</dbReference>
<dbReference type="PROSITE" id="PS51192">
    <property type="entry name" value="HELICASE_ATP_BIND_1"/>
    <property type="match status" value="1"/>
</dbReference>
<dbReference type="SUPFAM" id="SSF52540">
    <property type="entry name" value="P-loop containing nucleoside triphosphate hydrolases"/>
    <property type="match status" value="2"/>
</dbReference>
<sequence length="1386" mass="157381">MAEQPKPKEAKALESAKALEPVKRRGVQAKRSSVAQIAPASVLAEVAKPVPTSQLVPSGQSFKGIPEAAKKEPKKANPLIQPGIVSLPQQPLAGQSLPKPSISRKKKPLAHAKATANYRPRHEVMDPDLDTLLEDSDPILKEYYEKQNEIQSANPYVTDTEIYIPQSRKGFYRFIQDNYQEFELQSQMKGDIDEDACAKLGASTGAAVEAFLYQKFIREYIRNAAPYRGVLVYHGLGSGKTCSAIAAAEAIYGTSNKKIIVMTPASLRGNFMSEVSFCGFRHFNVHNHWIYIPIEKDSIEYIYAYSILSLSETFLKRVLGREDARRGIWIPDFTQEENYNDLEQQERDDIREQLTQMIDSRITFISYNGISAAKLKEYACQKDAEGHRFFDNKVIVVDEIHNLTRLMQGNILPYIMKRKGRARKIPPEPIIPGKWEPTLCGREENYKRAYLFYRLLSDARNSKIIGLSGTPLINFPEELGILANLLAGYTECAELILRSVDKNVMDQCKEIVEAEPRVDILRFKTLNQQMSVLISVFNEGYERVMNDTDEFIGVRYNAEAQDGIREVYGRIKMKLQAAGLPIGEETYVSYPRLPIDDETFEQEFIDGDLTIKNKVVMQKRLTGLISYYRGSKEEYMPRVVKDEVVKCELSEYALPLYIKIRKGEIEGEIGKEKEPGDIFALVEVFAKMKNPSSYRFRSRAVCNFAFPTSIGRPFPNSKEVDEEVAPIKEDIAVSEQVGEEEITEKEQAELERLLAEEEEAAENVISEVNEGEVKEELEDQEDQEDQEDNLLKEFDLDQLAEMVENSKEDPEMMSILRDEYERRKLPFLNDPISNSNVSYLKELRTLDPADLSELLAEETDEKVQALMKFVIAEKSQKGGSEEDEIREMLREFTNAELIEGWEGNDGILRPLIEEIMKEKGVAVPGSDSAASPAVIENNAAIFEQIKDELRKLSREDLLSAWETSDDDMRPLIQEIMKEKGISIPKAVLPYKDRIIRAMKKLNEKRNIFMRLGKYPGESNRLGQFSTKLDAILRRIQASKGSNLVYSQFKTVEGMGVLGIALKANGYAEIRIDGTDLNPRFSDETILSFLENPQQKRFILFTGEGSRERRTLILNIFNGNFDKLPEEMREVLESQFAENRNTRGEICWVIGITGAGAEGISLKCCRAVHIMEPYWNNVRLDQVKGRAIRICSHKDLPFKERDVEIYTYYSVFSDDQKKTLDMTLRTTDNSETSDEKVFKVGLRKDKVNQELLTMMKESAVDCELNEADNDGVQCLVIDGKPDQYLFDPDLQVDKLLTSMELKEEKKKPVQSSVAFSSVAAPPPSAKKTSVPVMEWGQERYLLSPKDGSGGLIMNIYHFEDKKLRIPIGTIAVNPLTRDLRGSAPVFK</sequence>
<dbReference type="SMART" id="SM00487">
    <property type="entry name" value="DEXDc"/>
    <property type="match status" value="1"/>
</dbReference>
<dbReference type="InterPro" id="IPR027417">
    <property type="entry name" value="P-loop_NTPase"/>
</dbReference>
<feature type="region of interest" description="Disordered" evidence="2">
    <location>
        <begin position="89"/>
        <end position="115"/>
    </location>
</feature>
<feature type="domain" description="Helicase ATP-binding" evidence="3">
    <location>
        <begin position="221"/>
        <end position="489"/>
    </location>
</feature>
<reference evidence="4" key="1">
    <citation type="journal article" date="2020" name="Nature">
        <title>Giant virus diversity and host interactions through global metagenomics.</title>
        <authorList>
            <person name="Schulz F."/>
            <person name="Roux S."/>
            <person name="Paez-Espino D."/>
            <person name="Jungbluth S."/>
            <person name="Walsh D.A."/>
            <person name="Denef V.J."/>
            <person name="McMahon K.D."/>
            <person name="Konstantinidis K.T."/>
            <person name="Eloe-Fadrosh E.A."/>
            <person name="Kyrpides N.C."/>
            <person name="Woyke T."/>
        </authorList>
    </citation>
    <scope>NUCLEOTIDE SEQUENCE</scope>
    <source>
        <strain evidence="4">GVMAG-S-3300013093-109</strain>
    </source>
</reference>
<dbReference type="PANTHER" id="PTHR10799">
    <property type="entry name" value="SNF2/RAD54 HELICASE FAMILY"/>
    <property type="match status" value="1"/>
</dbReference>
<dbReference type="Gene3D" id="3.40.50.300">
    <property type="entry name" value="P-loop containing nucleotide triphosphate hydrolases"/>
    <property type="match status" value="2"/>
</dbReference>
<dbReference type="InterPro" id="IPR001650">
    <property type="entry name" value="Helicase_C-like"/>
</dbReference>
<feature type="region of interest" description="Disordered" evidence="2">
    <location>
        <begin position="53"/>
        <end position="75"/>
    </location>
</feature>
<dbReference type="Pfam" id="PF00271">
    <property type="entry name" value="Helicase_C"/>
    <property type="match status" value="1"/>
</dbReference>
<feature type="region of interest" description="Disordered" evidence="2">
    <location>
        <begin position="1"/>
        <end position="34"/>
    </location>
</feature>
<keyword evidence="1" id="KW-0175">Coiled coil</keyword>
<name>A0A6C0KQW7_9ZZZZ</name>
<proteinExistence type="predicted"/>
<accession>A0A6C0KQW7</accession>
<feature type="compositionally biased region" description="Basic and acidic residues" evidence="2">
    <location>
        <begin position="1"/>
        <end position="14"/>
    </location>
</feature>
<dbReference type="InterPro" id="IPR014001">
    <property type="entry name" value="Helicase_ATP-bd"/>
</dbReference>
<evidence type="ECO:0000313" key="4">
    <source>
        <dbReference type="EMBL" id="QHU20362.1"/>
    </source>
</evidence>
<protein>
    <recommendedName>
        <fullName evidence="3">Helicase ATP-binding domain-containing protein</fullName>
    </recommendedName>
</protein>
<organism evidence="4">
    <name type="scientific">viral metagenome</name>
    <dbReference type="NCBI Taxonomy" id="1070528"/>
    <lineage>
        <taxon>unclassified sequences</taxon>
        <taxon>metagenomes</taxon>
        <taxon>organismal metagenomes</taxon>
    </lineage>
</organism>